<dbReference type="Gene3D" id="3.30.530.20">
    <property type="match status" value="1"/>
</dbReference>
<dbReference type="InterPro" id="IPR023393">
    <property type="entry name" value="START-like_dom_sf"/>
</dbReference>
<dbReference type="eggNOG" id="COG4891">
    <property type="taxonomic scope" value="Bacteria"/>
</dbReference>
<dbReference type="SUPFAM" id="SSF55961">
    <property type="entry name" value="Bet v1-like"/>
    <property type="match status" value="1"/>
</dbReference>
<dbReference type="PATRIC" id="fig|1196324.3.peg.2820"/>
<name>I8AGF5_9BACL</name>
<gene>
    <name evidence="1" type="ORF">A374_13785</name>
</gene>
<sequence length="144" mass="16361">MIEIRDERILSHSPSDVWNALIAFEHYGRWNPQIHSLKGRGAVHETLQATVVAPFFKSLTFSFRPTITVWESEQALAWTGGVKGVLFGRHYWKLKPYKNGTKLVHGEQFTGCLSYCIPSSLQVKMQQAYEQASVSLEQYLNGTS</sequence>
<dbReference type="Proteomes" id="UP000004080">
    <property type="component" value="Unassembled WGS sequence"/>
</dbReference>
<dbReference type="PANTHER" id="PTHR36166">
    <property type="entry name" value="CHROMOSOME 9, WHOLE GENOME SHOTGUN SEQUENCE"/>
    <property type="match status" value="1"/>
</dbReference>
<dbReference type="RefSeq" id="WP_007202835.1">
    <property type="nucleotide sequence ID" value="NZ_AKKV01000030.1"/>
</dbReference>
<evidence type="ECO:0000313" key="1">
    <source>
        <dbReference type="EMBL" id="EIT84767.1"/>
    </source>
</evidence>
<dbReference type="STRING" id="1196324.A374_13785"/>
<dbReference type="InterPro" id="IPR019587">
    <property type="entry name" value="Polyketide_cyclase/dehydratase"/>
</dbReference>
<dbReference type="Pfam" id="PF10604">
    <property type="entry name" value="Polyketide_cyc2"/>
    <property type="match status" value="1"/>
</dbReference>
<proteinExistence type="predicted"/>
<dbReference type="AlphaFoldDB" id="I8AGF5"/>
<keyword evidence="2" id="KW-1185">Reference proteome</keyword>
<dbReference type="PANTHER" id="PTHR36166:SF1">
    <property type="entry name" value="SRPBCC DOMAIN-CONTAINING PROTEIN"/>
    <property type="match status" value="1"/>
</dbReference>
<accession>I8AGF5</accession>
<reference evidence="1 2" key="1">
    <citation type="journal article" date="2012" name="J. Bacteriol.">
        <title>Genome of Bacillus macauensis ZFHKF-1, a Long-Chain-Forming Bacterium.</title>
        <authorList>
            <person name="Cai L."/>
            <person name="Zhang T."/>
        </authorList>
    </citation>
    <scope>NUCLEOTIDE SEQUENCE [LARGE SCALE GENOMIC DNA]</scope>
    <source>
        <strain evidence="1 2">ZFHKF-1</strain>
    </source>
</reference>
<evidence type="ECO:0000313" key="2">
    <source>
        <dbReference type="Proteomes" id="UP000004080"/>
    </source>
</evidence>
<organism evidence="1 2">
    <name type="scientific">Fictibacillus macauensis ZFHKF-1</name>
    <dbReference type="NCBI Taxonomy" id="1196324"/>
    <lineage>
        <taxon>Bacteria</taxon>
        <taxon>Bacillati</taxon>
        <taxon>Bacillota</taxon>
        <taxon>Bacilli</taxon>
        <taxon>Bacillales</taxon>
        <taxon>Fictibacillaceae</taxon>
        <taxon>Fictibacillus</taxon>
    </lineage>
</organism>
<dbReference type="EMBL" id="AKKV01000030">
    <property type="protein sequence ID" value="EIT84767.1"/>
    <property type="molecule type" value="Genomic_DNA"/>
</dbReference>
<protein>
    <submittedName>
        <fullName evidence="1">Polyketide cyclase/dehydrase</fullName>
    </submittedName>
</protein>
<comment type="caution">
    <text evidence="1">The sequence shown here is derived from an EMBL/GenBank/DDBJ whole genome shotgun (WGS) entry which is preliminary data.</text>
</comment>
<dbReference type="CDD" id="cd07822">
    <property type="entry name" value="SRPBCC_4"/>
    <property type="match status" value="1"/>
</dbReference>